<dbReference type="InterPro" id="IPR003029">
    <property type="entry name" value="S1_domain"/>
</dbReference>
<sequence>MAGFEYVESWETDVELELLTKAKRDNQILIGHVHMLHTLDTSKVENENTIEPRTARDNMELLQIILENGSNVYCTAENFAEYDYRTLRDFVGTQQELIVSDINLETRIALVSVKAADAVNKQKFIERLKTLQERKELASQTFEGIVRGIDPRTNTVYIRIAGVDCRMNPNEWDWSHYYTWEIPDMVQRGEKIRVKVLSYDKESEFVRVSRKATIRDPYERIESLRNADRISGVVTKVHPVHGIFVQIEKGLDAKGMKLRHLPEPVVGDVVTCKVESVNPEKRHVKVMIHRYPNGKSTNQTNPTAFMFGR</sequence>
<dbReference type="PROSITE" id="PS50126">
    <property type="entry name" value="S1"/>
    <property type="match status" value="1"/>
</dbReference>
<organism evidence="2 3">
    <name type="scientific">Oceanobacillus kimchii</name>
    <dbReference type="NCBI Taxonomy" id="746691"/>
    <lineage>
        <taxon>Bacteria</taxon>
        <taxon>Bacillati</taxon>
        <taxon>Bacillota</taxon>
        <taxon>Bacilli</taxon>
        <taxon>Bacillales</taxon>
        <taxon>Bacillaceae</taxon>
        <taxon>Oceanobacillus</taxon>
    </lineage>
</organism>
<keyword evidence="3" id="KW-1185">Reference proteome</keyword>
<accession>A0ABQ5TPG0</accession>
<evidence type="ECO:0000313" key="3">
    <source>
        <dbReference type="Proteomes" id="UP001275436"/>
    </source>
</evidence>
<protein>
    <recommendedName>
        <fullName evidence="1">S1 motif domain-containing protein</fullName>
    </recommendedName>
</protein>
<dbReference type="SMART" id="SM00316">
    <property type="entry name" value="S1"/>
    <property type="match status" value="2"/>
</dbReference>
<evidence type="ECO:0000259" key="1">
    <source>
        <dbReference type="PROSITE" id="PS50126"/>
    </source>
</evidence>
<dbReference type="SUPFAM" id="SSF50249">
    <property type="entry name" value="Nucleic acid-binding proteins"/>
    <property type="match status" value="2"/>
</dbReference>
<dbReference type="Proteomes" id="UP001275436">
    <property type="component" value="Unassembled WGS sequence"/>
</dbReference>
<dbReference type="RefSeq" id="WP_317958528.1">
    <property type="nucleotide sequence ID" value="NZ_BSKO01000002.1"/>
</dbReference>
<evidence type="ECO:0000313" key="2">
    <source>
        <dbReference type="EMBL" id="GLO68281.1"/>
    </source>
</evidence>
<comment type="caution">
    <text evidence="2">The sequence shown here is derived from an EMBL/GenBank/DDBJ whole genome shotgun (WGS) entry which is preliminary data.</text>
</comment>
<dbReference type="InterPro" id="IPR012340">
    <property type="entry name" value="NA-bd_OB-fold"/>
</dbReference>
<gene>
    <name evidence="2" type="ORF">MACH08_40650</name>
</gene>
<proteinExistence type="predicted"/>
<reference evidence="2 3" key="1">
    <citation type="submission" date="2023-02" db="EMBL/GenBank/DDBJ databases">
        <title>Oceanobacillus kimchii IFOP_LL358 isolated form Alexandrium catenella lab strain.</title>
        <authorList>
            <person name="Gajardo G."/>
            <person name="Ueki S."/>
            <person name="Maruyama F."/>
        </authorList>
    </citation>
    <scope>NUCLEOTIDE SEQUENCE [LARGE SCALE GENOMIC DNA]</scope>
    <source>
        <strain evidence="2 3">IFOP_LL358</strain>
    </source>
</reference>
<dbReference type="Gene3D" id="2.40.50.140">
    <property type="entry name" value="Nucleic acid-binding proteins"/>
    <property type="match status" value="1"/>
</dbReference>
<dbReference type="EMBL" id="BSKO01000002">
    <property type="protein sequence ID" value="GLO68281.1"/>
    <property type="molecule type" value="Genomic_DNA"/>
</dbReference>
<dbReference type="CDD" id="cd00164">
    <property type="entry name" value="S1_like"/>
    <property type="match status" value="1"/>
</dbReference>
<feature type="domain" description="S1 motif" evidence="1">
    <location>
        <begin position="139"/>
        <end position="211"/>
    </location>
</feature>
<name>A0ABQ5TPG0_9BACI</name>